<feature type="domain" description="AB hydrolase-1" evidence="1">
    <location>
        <begin position="30"/>
        <end position="277"/>
    </location>
</feature>
<name>M0QPF1_9ACTN</name>
<dbReference type="RefSeq" id="WP_007624650.1">
    <property type="nucleotide sequence ID" value="NZ_BANX01000036.1"/>
</dbReference>
<dbReference type="eggNOG" id="COG2267">
    <property type="taxonomic scope" value="Bacteria"/>
</dbReference>
<keyword evidence="2" id="KW-0378">Hydrolase</keyword>
<dbReference type="InterPro" id="IPR029058">
    <property type="entry name" value="AB_hydrolase_fold"/>
</dbReference>
<sequence>MTTTLQTIELPSGTIEYATYGPDDSAHPPVVFVHGVAVDHRLWEPTAELLAAAGYRCYAPTLPLGAHRIPWGPDADRSPRGAAALIGEFISTLGLSDVTLVGNDTGGALCQFALDADPDLAARVLFTNCDAFEKFPPQPFPVVFALLKQPWALRPLVAGPLQVRAIRHSALGVGLLVTDPDPALTKSVFEPLRTDSRIRDDLSALLRALRPTDLAAITPRLSKVTAPVSVMWGSDDRAFRPALGKRLAEVFEQATFTEIPGSRTFVSLDQPRALADAVAELTRRPVGARG</sequence>
<proteinExistence type="predicted"/>
<dbReference type="STRING" id="1223545.GS4_36_00310"/>
<keyword evidence="3" id="KW-1185">Reference proteome</keyword>
<dbReference type="GO" id="GO:0016787">
    <property type="term" value="F:hydrolase activity"/>
    <property type="evidence" value="ECO:0007669"/>
    <property type="project" value="UniProtKB-KW"/>
</dbReference>
<evidence type="ECO:0000259" key="1">
    <source>
        <dbReference type="Pfam" id="PF12697"/>
    </source>
</evidence>
<evidence type="ECO:0000313" key="2">
    <source>
        <dbReference type="EMBL" id="GAC70545.1"/>
    </source>
</evidence>
<dbReference type="PANTHER" id="PTHR46438:SF11">
    <property type="entry name" value="LIPASE-RELATED"/>
    <property type="match status" value="1"/>
</dbReference>
<dbReference type="SUPFAM" id="SSF53474">
    <property type="entry name" value="alpha/beta-Hydrolases"/>
    <property type="match status" value="1"/>
</dbReference>
<dbReference type="AlphaFoldDB" id="M0QPF1"/>
<dbReference type="Proteomes" id="UP000011666">
    <property type="component" value="Unassembled WGS sequence"/>
</dbReference>
<comment type="caution">
    <text evidence="2">The sequence shown here is derived from an EMBL/GenBank/DDBJ whole genome shotgun (WGS) entry which is preliminary data.</text>
</comment>
<evidence type="ECO:0000313" key="3">
    <source>
        <dbReference type="Proteomes" id="UP000011666"/>
    </source>
</evidence>
<dbReference type="EMBL" id="BANX01000036">
    <property type="protein sequence ID" value="GAC70545.1"/>
    <property type="molecule type" value="Genomic_DNA"/>
</dbReference>
<dbReference type="PANTHER" id="PTHR46438">
    <property type="entry name" value="ALPHA/BETA-HYDROLASES SUPERFAMILY PROTEIN"/>
    <property type="match status" value="1"/>
</dbReference>
<dbReference type="OrthoDB" id="3400345at2"/>
<reference evidence="2 3" key="1">
    <citation type="submission" date="2013-01" db="EMBL/GenBank/DDBJ databases">
        <title>Whole genome shotgun sequence of Gordonia soli NBRC 108243.</title>
        <authorList>
            <person name="Isaki-Nakamura S."/>
            <person name="Hosoyama A."/>
            <person name="Tsuchikane K."/>
            <person name="Ando Y."/>
            <person name="Baba S."/>
            <person name="Ohji S."/>
            <person name="Hamada M."/>
            <person name="Tamura T."/>
            <person name="Yamazoe A."/>
            <person name="Yamazaki S."/>
            <person name="Fujita N."/>
        </authorList>
    </citation>
    <scope>NUCLEOTIDE SEQUENCE [LARGE SCALE GENOMIC DNA]</scope>
    <source>
        <strain evidence="2 3">NBRC 108243</strain>
    </source>
</reference>
<gene>
    <name evidence="2" type="ORF">GS4_36_00310</name>
</gene>
<accession>M0QPF1</accession>
<dbReference type="Gene3D" id="3.40.50.1820">
    <property type="entry name" value="alpha/beta hydrolase"/>
    <property type="match status" value="1"/>
</dbReference>
<dbReference type="Pfam" id="PF12697">
    <property type="entry name" value="Abhydrolase_6"/>
    <property type="match status" value="1"/>
</dbReference>
<dbReference type="InterPro" id="IPR000073">
    <property type="entry name" value="AB_hydrolase_1"/>
</dbReference>
<organism evidence="2 3">
    <name type="scientific">Gordonia soli NBRC 108243</name>
    <dbReference type="NCBI Taxonomy" id="1223545"/>
    <lineage>
        <taxon>Bacteria</taxon>
        <taxon>Bacillati</taxon>
        <taxon>Actinomycetota</taxon>
        <taxon>Actinomycetes</taxon>
        <taxon>Mycobacteriales</taxon>
        <taxon>Gordoniaceae</taxon>
        <taxon>Gordonia</taxon>
    </lineage>
</organism>
<protein>
    <submittedName>
        <fullName evidence="2">Putative hydrolase</fullName>
    </submittedName>
</protein>